<keyword evidence="1" id="KW-0812">Transmembrane</keyword>
<dbReference type="EMBL" id="JAEAOA010001746">
    <property type="protein sequence ID" value="KAK3596883.1"/>
    <property type="molecule type" value="Genomic_DNA"/>
</dbReference>
<gene>
    <name evidence="2" type="ORF">CHS0354_029062</name>
</gene>
<organism evidence="2 3">
    <name type="scientific">Potamilus streckersoni</name>
    <dbReference type="NCBI Taxonomy" id="2493646"/>
    <lineage>
        <taxon>Eukaryota</taxon>
        <taxon>Metazoa</taxon>
        <taxon>Spiralia</taxon>
        <taxon>Lophotrochozoa</taxon>
        <taxon>Mollusca</taxon>
        <taxon>Bivalvia</taxon>
        <taxon>Autobranchia</taxon>
        <taxon>Heteroconchia</taxon>
        <taxon>Palaeoheterodonta</taxon>
        <taxon>Unionida</taxon>
        <taxon>Unionoidea</taxon>
        <taxon>Unionidae</taxon>
        <taxon>Ambleminae</taxon>
        <taxon>Lampsilini</taxon>
        <taxon>Potamilus</taxon>
    </lineage>
</organism>
<evidence type="ECO:0000256" key="1">
    <source>
        <dbReference type="SAM" id="Phobius"/>
    </source>
</evidence>
<evidence type="ECO:0000313" key="3">
    <source>
        <dbReference type="Proteomes" id="UP001195483"/>
    </source>
</evidence>
<reference evidence="2" key="2">
    <citation type="journal article" date="2021" name="Genome Biol. Evol.">
        <title>Developing a high-quality reference genome for a parasitic bivalve with doubly uniparental inheritance (Bivalvia: Unionida).</title>
        <authorList>
            <person name="Smith C.H."/>
        </authorList>
    </citation>
    <scope>NUCLEOTIDE SEQUENCE</scope>
    <source>
        <strain evidence="2">CHS0354</strain>
        <tissue evidence="2">Mantle</tissue>
    </source>
</reference>
<keyword evidence="1" id="KW-0472">Membrane</keyword>
<comment type="caution">
    <text evidence="2">The sequence shown here is derived from an EMBL/GenBank/DDBJ whole genome shotgun (WGS) entry which is preliminary data.</text>
</comment>
<keyword evidence="1" id="KW-1133">Transmembrane helix</keyword>
<dbReference type="AlphaFoldDB" id="A0AAE0SRZ7"/>
<proteinExistence type="predicted"/>
<feature type="transmembrane region" description="Helical" evidence="1">
    <location>
        <begin position="20"/>
        <end position="44"/>
    </location>
</feature>
<dbReference type="Proteomes" id="UP001195483">
    <property type="component" value="Unassembled WGS sequence"/>
</dbReference>
<protein>
    <submittedName>
        <fullName evidence="2">Uncharacterized protein</fullName>
    </submittedName>
</protein>
<evidence type="ECO:0000313" key="2">
    <source>
        <dbReference type="EMBL" id="KAK3596883.1"/>
    </source>
</evidence>
<name>A0AAE0SRZ7_9BIVA</name>
<keyword evidence="3" id="KW-1185">Reference proteome</keyword>
<accession>A0AAE0SRZ7</accession>
<sequence>MLSLIQLHAPLLLSLIQLHAHLMLSLIQLLIFYIVFFIKMIHLLNEDLCLRMKKTFLVFSSSYEQFSIEKSKVLVNKLKEKSAAKKKKKTRTGKLELVQET</sequence>
<reference evidence="2" key="3">
    <citation type="submission" date="2023-05" db="EMBL/GenBank/DDBJ databases">
        <authorList>
            <person name="Smith C.H."/>
        </authorList>
    </citation>
    <scope>NUCLEOTIDE SEQUENCE</scope>
    <source>
        <strain evidence="2">CHS0354</strain>
        <tissue evidence="2">Mantle</tissue>
    </source>
</reference>
<reference evidence="2" key="1">
    <citation type="journal article" date="2021" name="Genome Biol. Evol.">
        <title>A High-Quality Reference Genome for a Parasitic Bivalve with Doubly Uniparental Inheritance (Bivalvia: Unionida).</title>
        <authorList>
            <person name="Smith C.H."/>
        </authorList>
    </citation>
    <scope>NUCLEOTIDE SEQUENCE</scope>
    <source>
        <strain evidence="2">CHS0354</strain>
    </source>
</reference>